<name>A0A2S8G359_9BACT</name>
<sequence>MNDEMNEFLRSLAAKENALAARLRAEKEAFERSNYEEGHDHGMTWAEMHGELELFVRLAAKHGEFDSDKEWWSFLDSLDDLYGWIARQIKNEQTFHDSHGGAEAMHGKSEDRKFFPGYLRGFVDGILHVWNQVEGKVMA</sequence>
<dbReference type="Proteomes" id="UP000240009">
    <property type="component" value="Unassembled WGS sequence"/>
</dbReference>
<organism evidence="1 2">
    <name type="scientific">Blastopirellula marina</name>
    <dbReference type="NCBI Taxonomy" id="124"/>
    <lineage>
        <taxon>Bacteria</taxon>
        <taxon>Pseudomonadati</taxon>
        <taxon>Planctomycetota</taxon>
        <taxon>Planctomycetia</taxon>
        <taxon>Pirellulales</taxon>
        <taxon>Pirellulaceae</taxon>
        <taxon>Blastopirellula</taxon>
    </lineage>
</organism>
<gene>
    <name evidence="1" type="ORF">C5Y96_03165</name>
</gene>
<dbReference type="EMBL" id="PUIA01000016">
    <property type="protein sequence ID" value="PQO38886.1"/>
    <property type="molecule type" value="Genomic_DNA"/>
</dbReference>
<accession>A0A2S8G359</accession>
<evidence type="ECO:0000313" key="2">
    <source>
        <dbReference type="Proteomes" id="UP000240009"/>
    </source>
</evidence>
<evidence type="ECO:0000313" key="1">
    <source>
        <dbReference type="EMBL" id="PQO38886.1"/>
    </source>
</evidence>
<comment type="caution">
    <text evidence="1">The sequence shown here is derived from an EMBL/GenBank/DDBJ whole genome shotgun (WGS) entry which is preliminary data.</text>
</comment>
<dbReference type="AlphaFoldDB" id="A0A2S8G359"/>
<proteinExistence type="predicted"/>
<reference evidence="1 2" key="1">
    <citation type="submission" date="2018-02" db="EMBL/GenBank/DDBJ databases">
        <title>Comparative genomes isolates from brazilian mangrove.</title>
        <authorList>
            <person name="Araujo J.E."/>
            <person name="Taketani R.G."/>
            <person name="Silva M.C.P."/>
            <person name="Loureco M.V."/>
            <person name="Andreote F.D."/>
        </authorList>
    </citation>
    <scope>NUCLEOTIDE SEQUENCE [LARGE SCALE GENOMIC DNA]</scope>
    <source>
        <strain evidence="1 2">HEX-2 MGV</strain>
    </source>
</reference>
<dbReference type="RefSeq" id="WP_105350085.1">
    <property type="nucleotide sequence ID" value="NZ_PUIA01000016.1"/>
</dbReference>
<protein>
    <submittedName>
        <fullName evidence="1">Uncharacterized protein</fullName>
    </submittedName>
</protein>